<dbReference type="EMBL" id="JBHSMS010000079">
    <property type="protein sequence ID" value="MFC5513865.1"/>
    <property type="molecule type" value="Genomic_DNA"/>
</dbReference>
<gene>
    <name evidence="1" type="ORF">ACFPOU_22435</name>
</gene>
<keyword evidence="2" id="KW-1185">Reference proteome</keyword>
<name>A0ABW0PMX9_9BURK</name>
<proteinExistence type="predicted"/>
<organism evidence="1 2">
    <name type="scientific">Massilia jejuensis</name>
    <dbReference type="NCBI Taxonomy" id="648894"/>
    <lineage>
        <taxon>Bacteria</taxon>
        <taxon>Pseudomonadati</taxon>
        <taxon>Pseudomonadota</taxon>
        <taxon>Betaproteobacteria</taxon>
        <taxon>Burkholderiales</taxon>
        <taxon>Oxalobacteraceae</taxon>
        <taxon>Telluria group</taxon>
        <taxon>Massilia</taxon>
    </lineage>
</organism>
<protein>
    <submittedName>
        <fullName evidence="1">Uncharacterized protein</fullName>
    </submittedName>
</protein>
<dbReference type="RefSeq" id="WP_379726856.1">
    <property type="nucleotide sequence ID" value="NZ_JBHSMS010000079.1"/>
</dbReference>
<dbReference type="Proteomes" id="UP001596031">
    <property type="component" value="Unassembled WGS sequence"/>
</dbReference>
<evidence type="ECO:0000313" key="2">
    <source>
        <dbReference type="Proteomes" id="UP001596031"/>
    </source>
</evidence>
<comment type="caution">
    <text evidence="1">The sequence shown here is derived from an EMBL/GenBank/DDBJ whole genome shotgun (WGS) entry which is preliminary data.</text>
</comment>
<sequence>MTTPLEHHATLPAMAALDDPDEAARRVRLVSRYNCLVGKPGKITRTIQKQFLMGFMSRNDVESLRGLYTCVIAAMESVIRLRAQDGEQSLVGMNKGDARWFARTVLRSRERR</sequence>
<reference evidence="2" key="1">
    <citation type="journal article" date="2019" name="Int. J. Syst. Evol. Microbiol.">
        <title>The Global Catalogue of Microorganisms (GCM) 10K type strain sequencing project: providing services to taxonomists for standard genome sequencing and annotation.</title>
        <authorList>
            <consortium name="The Broad Institute Genomics Platform"/>
            <consortium name="The Broad Institute Genome Sequencing Center for Infectious Disease"/>
            <person name="Wu L."/>
            <person name="Ma J."/>
        </authorList>
    </citation>
    <scope>NUCLEOTIDE SEQUENCE [LARGE SCALE GENOMIC DNA]</scope>
    <source>
        <strain evidence="2">CCUG 38813</strain>
    </source>
</reference>
<accession>A0ABW0PMX9</accession>
<evidence type="ECO:0000313" key="1">
    <source>
        <dbReference type="EMBL" id="MFC5513865.1"/>
    </source>
</evidence>